<feature type="compositionally biased region" description="Polar residues" evidence="1">
    <location>
        <begin position="9"/>
        <end position="22"/>
    </location>
</feature>
<proteinExistence type="predicted"/>
<evidence type="ECO:0000313" key="3">
    <source>
        <dbReference type="Proteomes" id="UP000594454"/>
    </source>
</evidence>
<organism evidence="2 3">
    <name type="scientific">Hermetia illucens</name>
    <name type="common">Black soldier fly</name>
    <dbReference type="NCBI Taxonomy" id="343691"/>
    <lineage>
        <taxon>Eukaryota</taxon>
        <taxon>Metazoa</taxon>
        <taxon>Ecdysozoa</taxon>
        <taxon>Arthropoda</taxon>
        <taxon>Hexapoda</taxon>
        <taxon>Insecta</taxon>
        <taxon>Pterygota</taxon>
        <taxon>Neoptera</taxon>
        <taxon>Endopterygota</taxon>
        <taxon>Diptera</taxon>
        <taxon>Brachycera</taxon>
        <taxon>Stratiomyomorpha</taxon>
        <taxon>Stratiomyidae</taxon>
        <taxon>Hermetiinae</taxon>
        <taxon>Hermetia</taxon>
    </lineage>
</organism>
<feature type="region of interest" description="Disordered" evidence="1">
    <location>
        <begin position="94"/>
        <end position="120"/>
    </location>
</feature>
<protein>
    <submittedName>
        <fullName evidence="2">Uncharacterized protein</fullName>
    </submittedName>
</protein>
<evidence type="ECO:0000313" key="2">
    <source>
        <dbReference type="EMBL" id="CAD7081446.1"/>
    </source>
</evidence>
<dbReference type="InParanoid" id="A0A7R8UIJ8"/>
<sequence length="131" mass="14837">MDNTKHNLNKSAPGSTNPRTTPMVNVVQNVRRSYFSPGRTQTLVNLFKGNVAQPNSPKRFQRYQPISLASLVDILESPPSITKDRLMQRDQYLDCMGSPSNERGTPELNQGERSREDDFSFTSKKSLTFLD</sequence>
<name>A0A7R8UIJ8_HERIL</name>
<reference evidence="2 3" key="1">
    <citation type="submission" date="2020-11" db="EMBL/GenBank/DDBJ databases">
        <authorList>
            <person name="Wallbank WR R."/>
            <person name="Pardo Diaz C."/>
            <person name="Kozak K."/>
            <person name="Martin S."/>
            <person name="Jiggins C."/>
            <person name="Moest M."/>
            <person name="Warren A I."/>
            <person name="Generalovic N T."/>
            <person name="Byers J.R.P. K."/>
            <person name="Montejo-Kovacevich G."/>
            <person name="Yen C E."/>
        </authorList>
    </citation>
    <scope>NUCLEOTIDE SEQUENCE [LARGE SCALE GENOMIC DNA]</scope>
</reference>
<dbReference type="AlphaFoldDB" id="A0A7R8UIJ8"/>
<dbReference type="EMBL" id="LR899010">
    <property type="protein sequence ID" value="CAD7081446.1"/>
    <property type="molecule type" value="Genomic_DNA"/>
</dbReference>
<gene>
    <name evidence="2" type="ORF">HERILL_LOCUS4550</name>
</gene>
<evidence type="ECO:0000256" key="1">
    <source>
        <dbReference type="SAM" id="MobiDB-lite"/>
    </source>
</evidence>
<dbReference type="Proteomes" id="UP000594454">
    <property type="component" value="Chromosome 2"/>
</dbReference>
<feature type="region of interest" description="Disordered" evidence="1">
    <location>
        <begin position="1"/>
        <end position="22"/>
    </location>
</feature>
<keyword evidence="3" id="KW-1185">Reference proteome</keyword>
<accession>A0A7R8UIJ8</accession>